<evidence type="ECO:0000313" key="3">
    <source>
        <dbReference type="EMBL" id="ALN59351.1"/>
    </source>
</evidence>
<dbReference type="Gene3D" id="3.40.50.620">
    <property type="entry name" value="HUPs"/>
    <property type="match status" value="1"/>
</dbReference>
<organism evidence="3 4">
    <name type="scientific">Lysobacter enzymogenes</name>
    <dbReference type="NCBI Taxonomy" id="69"/>
    <lineage>
        <taxon>Bacteria</taxon>
        <taxon>Pseudomonadati</taxon>
        <taxon>Pseudomonadota</taxon>
        <taxon>Gammaproteobacteria</taxon>
        <taxon>Lysobacterales</taxon>
        <taxon>Lysobacteraceae</taxon>
        <taxon>Lysobacter</taxon>
    </lineage>
</organism>
<name>A0A0S2DLA3_LYSEN</name>
<dbReference type="PRINTS" id="PR01438">
    <property type="entry name" value="UNVRSLSTRESS"/>
</dbReference>
<dbReference type="Pfam" id="PF00582">
    <property type="entry name" value="Usp"/>
    <property type="match status" value="1"/>
</dbReference>
<dbReference type="SUPFAM" id="SSF52402">
    <property type="entry name" value="Adenine nucleotide alpha hydrolases-like"/>
    <property type="match status" value="1"/>
</dbReference>
<dbReference type="PATRIC" id="fig|69.6.peg.3946"/>
<dbReference type="PANTHER" id="PTHR31964:SF113">
    <property type="entry name" value="USPA DOMAIN-CONTAINING PROTEIN"/>
    <property type="match status" value="1"/>
</dbReference>
<proteinExistence type="inferred from homology"/>
<protein>
    <submittedName>
        <fullName evidence="3">Universal stress protein family</fullName>
    </submittedName>
</protein>
<dbReference type="InterPro" id="IPR006015">
    <property type="entry name" value="Universal_stress_UspA"/>
</dbReference>
<dbReference type="CDD" id="cd00293">
    <property type="entry name" value="USP-like"/>
    <property type="match status" value="1"/>
</dbReference>
<evidence type="ECO:0000313" key="4">
    <source>
        <dbReference type="Proteomes" id="UP000061569"/>
    </source>
</evidence>
<gene>
    <name evidence="3" type="primary">uspA</name>
    <name evidence="3" type="ORF">GLE_4009</name>
</gene>
<accession>A0A0S2DLA3</accession>
<dbReference type="Proteomes" id="UP000061569">
    <property type="component" value="Chromosome"/>
</dbReference>
<dbReference type="EMBL" id="CP013140">
    <property type="protein sequence ID" value="ALN59351.1"/>
    <property type="molecule type" value="Genomic_DNA"/>
</dbReference>
<reference evidence="3 4" key="1">
    <citation type="submission" date="2015-11" db="EMBL/GenBank/DDBJ databases">
        <title>Genome sequences of Lysobacter enzymogenes strain C3 and Lysobacter antibioticus ATCC 29479.</title>
        <authorList>
            <person name="Kobayashi D.Y."/>
        </authorList>
    </citation>
    <scope>NUCLEOTIDE SEQUENCE [LARGE SCALE GENOMIC DNA]</scope>
    <source>
        <strain evidence="3 4">C3</strain>
    </source>
</reference>
<feature type="domain" description="UspA" evidence="2">
    <location>
        <begin position="2"/>
        <end position="140"/>
    </location>
</feature>
<sequence>MKILVAVDGSDNALRAVRYAAKISAQFDTPPPLLLLYADPPLMRSVAVSLGAKEVERYHAENARHALSKARAALKRAKVEFNERSAVGDPAAIIAKFARSEQCDMAVMGSHGRSALKSLLLGSVTSKVITAGVLPVLVVR</sequence>
<dbReference type="KEGG" id="lez:GLE_4009"/>
<evidence type="ECO:0000259" key="2">
    <source>
        <dbReference type="Pfam" id="PF00582"/>
    </source>
</evidence>
<dbReference type="InterPro" id="IPR014729">
    <property type="entry name" value="Rossmann-like_a/b/a_fold"/>
</dbReference>
<dbReference type="PANTHER" id="PTHR31964">
    <property type="entry name" value="ADENINE NUCLEOTIDE ALPHA HYDROLASES-LIKE SUPERFAMILY PROTEIN"/>
    <property type="match status" value="1"/>
</dbReference>
<evidence type="ECO:0000256" key="1">
    <source>
        <dbReference type="ARBA" id="ARBA00008791"/>
    </source>
</evidence>
<dbReference type="AlphaFoldDB" id="A0A0S2DLA3"/>
<comment type="similarity">
    <text evidence="1">Belongs to the universal stress protein A family.</text>
</comment>
<dbReference type="InterPro" id="IPR006016">
    <property type="entry name" value="UspA"/>
</dbReference>
<dbReference type="STRING" id="69.GLE_4009"/>